<reference evidence="1 2" key="1">
    <citation type="submission" date="2015-08" db="EMBL/GenBank/DDBJ databases">
        <title>Next Generation Sequencing and Analysis of the Genome of Puccinia sorghi L Schw, the Causal Agent of Maize Common Rust.</title>
        <authorList>
            <person name="Rochi L."/>
            <person name="Burguener G."/>
            <person name="Darino M."/>
            <person name="Turjanski A."/>
            <person name="Kreff E."/>
            <person name="Dieguez M.J."/>
            <person name="Sacco F."/>
        </authorList>
    </citation>
    <scope>NUCLEOTIDE SEQUENCE [LARGE SCALE GENOMIC DNA]</scope>
    <source>
        <strain evidence="1 2">RO10H11247</strain>
    </source>
</reference>
<dbReference type="OrthoDB" id="2507309at2759"/>
<accession>A0A0L6VRD5</accession>
<evidence type="ECO:0000313" key="2">
    <source>
        <dbReference type="Proteomes" id="UP000037035"/>
    </source>
</evidence>
<dbReference type="EMBL" id="LAVV01002521">
    <property type="protein sequence ID" value="KNZ62750.1"/>
    <property type="molecule type" value="Genomic_DNA"/>
</dbReference>
<organism evidence="1 2">
    <name type="scientific">Puccinia sorghi</name>
    <dbReference type="NCBI Taxonomy" id="27349"/>
    <lineage>
        <taxon>Eukaryota</taxon>
        <taxon>Fungi</taxon>
        <taxon>Dikarya</taxon>
        <taxon>Basidiomycota</taxon>
        <taxon>Pucciniomycotina</taxon>
        <taxon>Pucciniomycetes</taxon>
        <taxon>Pucciniales</taxon>
        <taxon>Pucciniaceae</taxon>
        <taxon>Puccinia</taxon>
    </lineage>
</organism>
<name>A0A0L6VRD5_9BASI</name>
<dbReference type="VEuPathDB" id="FungiDB:VP01_1226g4"/>
<sequence length="101" mass="11068">MRISLALQEGKSTPLVLHQSTTADLVDPLSGLRFSDVTLNVGPVVGSHQMILGIPFLSTFSLSVSIPSHSLRCDKSDRTIQDFRKCNKPPLSPLVRRLKTV</sequence>
<keyword evidence="2" id="KW-1185">Reference proteome</keyword>
<evidence type="ECO:0000313" key="1">
    <source>
        <dbReference type="EMBL" id="KNZ62750.1"/>
    </source>
</evidence>
<dbReference type="Proteomes" id="UP000037035">
    <property type="component" value="Unassembled WGS sequence"/>
</dbReference>
<protein>
    <submittedName>
        <fullName evidence="1">Uncharacterized protein</fullName>
    </submittedName>
</protein>
<gene>
    <name evidence="1" type="ORF">VP01_1226g4</name>
</gene>
<proteinExistence type="predicted"/>
<dbReference type="AlphaFoldDB" id="A0A0L6VRD5"/>
<comment type="caution">
    <text evidence="1">The sequence shown here is derived from an EMBL/GenBank/DDBJ whole genome shotgun (WGS) entry which is preliminary data.</text>
</comment>